<dbReference type="InterPro" id="IPR035899">
    <property type="entry name" value="DBL_dom_sf"/>
</dbReference>
<feature type="domain" description="PH" evidence="11">
    <location>
        <begin position="872"/>
        <end position="974"/>
    </location>
</feature>
<evidence type="ECO:0008006" key="16">
    <source>
        <dbReference type="Google" id="ProtNLM"/>
    </source>
</evidence>
<dbReference type="STRING" id="137246.A0A401SE44"/>
<feature type="region of interest" description="Disordered" evidence="10">
    <location>
        <begin position="158"/>
        <end position="180"/>
    </location>
</feature>
<dbReference type="Pfam" id="PF00621">
    <property type="entry name" value="RhoGEF"/>
    <property type="match status" value="1"/>
</dbReference>
<dbReference type="SUPFAM" id="SSF50729">
    <property type="entry name" value="PH domain-like"/>
    <property type="match status" value="1"/>
</dbReference>
<keyword evidence="3" id="KW-0597">Phosphoprotein</keyword>
<evidence type="ECO:0000256" key="9">
    <source>
        <dbReference type="SAM" id="Coils"/>
    </source>
</evidence>
<dbReference type="Gene3D" id="2.30.29.30">
    <property type="entry name" value="Pleckstrin-homology domain (PH domain)/Phosphotyrosine-binding domain (PTB)"/>
    <property type="match status" value="1"/>
</dbReference>
<dbReference type="GO" id="GO:0008270">
    <property type="term" value="F:zinc ion binding"/>
    <property type="evidence" value="ECO:0007669"/>
    <property type="project" value="UniProtKB-KW"/>
</dbReference>
<dbReference type="OMA" id="QSFICRR"/>
<feature type="domain" description="Phorbol-ester/DAG-type" evidence="13">
    <location>
        <begin position="423"/>
        <end position="480"/>
    </location>
</feature>
<organism evidence="14 15">
    <name type="scientific">Chiloscyllium punctatum</name>
    <name type="common">Brownbanded bambooshark</name>
    <name type="synonym">Hemiscyllium punctatum</name>
    <dbReference type="NCBI Taxonomy" id="137246"/>
    <lineage>
        <taxon>Eukaryota</taxon>
        <taxon>Metazoa</taxon>
        <taxon>Chordata</taxon>
        <taxon>Craniata</taxon>
        <taxon>Vertebrata</taxon>
        <taxon>Chondrichthyes</taxon>
        <taxon>Elasmobranchii</taxon>
        <taxon>Galeomorphii</taxon>
        <taxon>Galeoidea</taxon>
        <taxon>Orectolobiformes</taxon>
        <taxon>Hemiscylliidae</taxon>
        <taxon>Chiloscyllium</taxon>
    </lineage>
</organism>
<evidence type="ECO:0000256" key="10">
    <source>
        <dbReference type="SAM" id="MobiDB-lite"/>
    </source>
</evidence>
<dbReference type="InterPro" id="IPR053089">
    <property type="entry name" value="Rho_GEF18"/>
</dbReference>
<evidence type="ECO:0000256" key="8">
    <source>
        <dbReference type="ARBA" id="ARBA00023054"/>
    </source>
</evidence>
<evidence type="ECO:0000259" key="12">
    <source>
        <dbReference type="PROSITE" id="PS50010"/>
    </source>
</evidence>
<feature type="compositionally biased region" description="Basic and acidic residues" evidence="10">
    <location>
        <begin position="400"/>
        <end position="415"/>
    </location>
</feature>
<protein>
    <recommendedName>
        <fullName evidence="16">Rho guanine nucleotide exchange factor 18</fullName>
    </recommendedName>
</protein>
<feature type="compositionally biased region" description="Low complexity" evidence="10">
    <location>
        <begin position="539"/>
        <end position="550"/>
    </location>
</feature>
<comment type="subcellular location">
    <subcellularLocation>
        <location evidence="1">Cytoplasm</location>
    </subcellularLocation>
</comment>
<keyword evidence="8 9" id="KW-0175">Coiled coil</keyword>
<dbReference type="PROSITE" id="PS50003">
    <property type="entry name" value="PH_DOMAIN"/>
    <property type="match status" value="1"/>
</dbReference>
<dbReference type="SMART" id="SM00325">
    <property type="entry name" value="RhoGEF"/>
    <property type="match status" value="1"/>
</dbReference>
<evidence type="ECO:0000313" key="15">
    <source>
        <dbReference type="Proteomes" id="UP000287033"/>
    </source>
</evidence>
<dbReference type="SMART" id="SM00233">
    <property type="entry name" value="PH"/>
    <property type="match status" value="1"/>
</dbReference>
<dbReference type="Gene3D" id="1.20.900.10">
    <property type="entry name" value="Dbl homology (DH) domain"/>
    <property type="match status" value="1"/>
</dbReference>
<evidence type="ECO:0000259" key="11">
    <source>
        <dbReference type="PROSITE" id="PS50003"/>
    </source>
</evidence>
<feature type="compositionally biased region" description="Basic and acidic residues" evidence="10">
    <location>
        <begin position="306"/>
        <end position="322"/>
    </location>
</feature>
<dbReference type="GO" id="GO:0005737">
    <property type="term" value="C:cytoplasm"/>
    <property type="evidence" value="ECO:0007669"/>
    <property type="project" value="UniProtKB-SubCell"/>
</dbReference>
<dbReference type="SUPFAM" id="SSF57889">
    <property type="entry name" value="Cysteine-rich domain"/>
    <property type="match status" value="1"/>
</dbReference>
<feature type="region of interest" description="Disordered" evidence="10">
    <location>
        <begin position="481"/>
        <end position="550"/>
    </location>
</feature>
<keyword evidence="7" id="KW-0862">Zinc</keyword>
<feature type="compositionally biased region" description="Basic and acidic residues" evidence="10">
    <location>
        <begin position="1449"/>
        <end position="1461"/>
    </location>
</feature>
<dbReference type="InterPro" id="IPR041020">
    <property type="entry name" value="PH_16"/>
</dbReference>
<accession>A0A401SE44</accession>
<dbReference type="PANTHER" id="PTHR47440:SF1">
    <property type="entry name" value="RHO_RAC GUANINE NUCLEOTIDE EXCHANGE FACTOR 18"/>
    <property type="match status" value="1"/>
</dbReference>
<feature type="region of interest" description="Disordered" evidence="10">
    <location>
        <begin position="1442"/>
        <end position="1531"/>
    </location>
</feature>
<keyword evidence="2" id="KW-0963">Cytoplasm</keyword>
<evidence type="ECO:0000256" key="4">
    <source>
        <dbReference type="ARBA" id="ARBA00022658"/>
    </source>
</evidence>
<dbReference type="Pfam" id="PF17838">
    <property type="entry name" value="PH_16"/>
    <property type="match status" value="1"/>
</dbReference>
<dbReference type="InterPro" id="IPR037744">
    <property type="entry name" value="ARHGEF18_PH"/>
</dbReference>
<dbReference type="GO" id="GO:0005085">
    <property type="term" value="F:guanyl-nucleotide exchange factor activity"/>
    <property type="evidence" value="ECO:0007669"/>
    <property type="project" value="UniProtKB-KW"/>
</dbReference>
<proteinExistence type="predicted"/>
<evidence type="ECO:0000256" key="1">
    <source>
        <dbReference type="ARBA" id="ARBA00004496"/>
    </source>
</evidence>
<keyword evidence="6" id="KW-0863">Zinc-finger</keyword>
<dbReference type="GO" id="GO:0007264">
    <property type="term" value="P:small GTPase-mediated signal transduction"/>
    <property type="evidence" value="ECO:0007669"/>
    <property type="project" value="InterPro"/>
</dbReference>
<feature type="compositionally biased region" description="Basic and acidic residues" evidence="10">
    <location>
        <begin position="277"/>
        <end position="289"/>
    </location>
</feature>
<dbReference type="OrthoDB" id="28045at2759"/>
<dbReference type="SUPFAM" id="SSF48065">
    <property type="entry name" value="DBL homology domain (DH-domain)"/>
    <property type="match status" value="1"/>
</dbReference>
<dbReference type="InterPro" id="IPR000219">
    <property type="entry name" value="DH_dom"/>
</dbReference>
<feature type="region of interest" description="Disordered" evidence="10">
    <location>
        <begin position="241"/>
        <end position="322"/>
    </location>
</feature>
<feature type="compositionally biased region" description="Basic and acidic residues" evidence="10">
    <location>
        <begin position="1304"/>
        <end position="1327"/>
    </location>
</feature>
<evidence type="ECO:0000256" key="6">
    <source>
        <dbReference type="ARBA" id="ARBA00022771"/>
    </source>
</evidence>
<gene>
    <name evidence="14" type="ORF">chiPu_0007097</name>
</gene>
<keyword evidence="15" id="KW-1185">Reference proteome</keyword>
<dbReference type="FunFam" id="2.30.29.30:FF:000021">
    <property type="entry name" value="Rho guanine nucleotide exchange factor 2"/>
    <property type="match status" value="1"/>
</dbReference>
<feature type="compositionally biased region" description="Polar residues" evidence="10">
    <location>
        <begin position="1462"/>
        <end position="1479"/>
    </location>
</feature>
<feature type="coiled-coil region" evidence="9">
    <location>
        <begin position="978"/>
        <end position="1017"/>
    </location>
</feature>
<keyword evidence="4" id="KW-0344">Guanine-nucleotide releasing factor</keyword>
<dbReference type="InterPro" id="IPR002219">
    <property type="entry name" value="PKC_DAG/PE"/>
</dbReference>
<evidence type="ECO:0000259" key="13">
    <source>
        <dbReference type="PROSITE" id="PS50081"/>
    </source>
</evidence>
<dbReference type="PROSITE" id="PS50081">
    <property type="entry name" value="ZF_DAG_PE_2"/>
    <property type="match status" value="1"/>
</dbReference>
<dbReference type="PROSITE" id="PS50010">
    <property type="entry name" value="DH_2"/>
    <property type="match status" value="1"/>
</dbReference>
<reference evidence="14 15" key="1">
    <citation type="journal article" date="2018" name="Nat. Ecol. Evol.">
        <title>Shark genomes provide insights into elasmobranch evolution and the origin of vertebrates.</title>
        <authorList>
            <person name="Hara Y"/>
            <person name="Yamaguchi K"/>
            <person name="Onimaru K"/>
            <person name="Kadota M"/>
            <person name="Koyanagi M"/>
            <person name="Keeley SD"/>
            <person name="Tatsumi K"/>
            <person name="Tanaka K"/>
            <person name="Motone F"/>
            <person name="Kageyama Y"/>
            <person name="Nozu R"/>
            <person name="Adachi N"/>
            <person name="Nishimura O"/>
            <person name="Nakagawa R"/>
            <person name="Tanegashima C"/>
            <person name="Kiyatake I"/>
            <person name="Matsumoto R"/>
            <person name="Murakumo K"/>
            <person name="Nishida K"/>
            <person name="Terakita A"/>
            <person name="Kuratani S"/>
            <person name="Sato K"/>
            <person name="Hyodo S Kuraku.S."/>
        </authorList>
    </citation>
    <scope>NUCLEOTIDE SEQUENCE [LARGE SCALE GENOMIC DNA]</scope>
</reference>
<evidence type="ECO:0000256" key="3">
    <source>
        <dbReference type="ARBA" id="ARBA00022553"/>
    </source>
</evidence>
<evidence type="ECO:0000313" key="14">
    <source>
        <dbReference type="EMBL" id="GCC28665.1"/>
    </source>
</evidence>
<feature type="region of interest" description="Disordered" evidence="10">
    <location>
        <begin position="1095"/>
        <end position="1152"/>
    </location>
</feature>
<dbReference type="CDD" id="cd00160">
    <property type="entry name" value="RhoGEF"/>
    <property type="match status" value="1"/>
</dbReference>
<feature type="region of interest" description="Disordered" evidence="10">
    <location>
        <begin position="396"/>
        <end position="419"/>
    </location>
</feature>
<dbReference type="PANTHER" id="PTHR47440">
    <property type="entry name" value="RIKEN CDNA A430078G23 GENE"/>
    <property type="match status" value="1"/>
</dbReference>
<dbReference type="EMBL" id="BEZZ01000215">
    <property type="protein sequence ID" value="GCC28665.1"/>
    <property type="molecule type" value="Genomic_DNA"/>
</dbReference>
<dbReference type="FunFam" id="1.20.900.10:FF:000004">
    <property type="entry name" value="Rho guanine nucleotide exchange factor 2"/>
    <property type="match status" value="1"/>
</dbReference>
<dbReference type="CDD" id="cd15794">
    <property type="entry name" value="PH_ARHGEF18"/>
    <property type="match status" value="1"/>
</dbReference>
<evidence type="ECO:0000256" key="2">
    <source>
        <dbReference type="ARBA" id="ARBA00022490"/>
    </source>
</evidence>
<comment type="caution">
    <text evidence="14">The sequence shown here is derived from an EMBL/GenBank/DDBJ whole genome shotgun (WGS) entry which is preliminary data.</text>
</comment>
<dbReference type="InterPro" id="IPR011993">
    <property type="entry name" value="PH-like_dom_sf"/>
</dbReference>
<feature type="domain" description="DH" evidence="12">
    <location>
        <begin position="632"/>
        <end position="830"/>
    </location>
</feature>
<dbReference type="Proteomes" id="UP000287033">
    <property type="component" value="Unassembled WGS sequence"/>
</dbReference>
<keyword evidence="5" id="KW-0479">Metal-binding</keyword>
<evidence type="ECO:0000256" key="5">
    <source>
        <dbReference type="ARBA" id="ARBA00022723"/>
    </source>
</evidence>
<feature type="region of interest" description="Disordered" evidence="10">
    <location>
        <begin position="1304"/>
        <end position="1354"/>
    </location>
</feature>
<dbReference type="InterPro" id="IPR046349">
    <property type="entry name" value="C1-like_sf"/>
</dbReference>
<feature type="compositionally biased region" description="Polar residues" evidence="10">
    <location>
        <begin position="163"/>
        <end position="172"/>
    </location>
</feature>
<sequence>MKRWSFKKEWKQCSQEFPRGQERSLPACVNIDNRSNSLSEVEEMYFNRMAEGKDDPFLDYDDSAIDATSSTEDIPSLDSSVQLSSMTLRDPKLSRCPVTSSSEDVTRVDTVSGCPGQLGKIGKNNVVTQLTDCCPSHETVENKNPSLLLKASGCGLTEGDGIDQNNSTSDLENLSDGEDQDSLPLLIRSMSCSRRHSWEGPLSPTALGDVRRRLSLDVLGIDSDGEGEREDEDQLDQSGYELTEPLNANPVSGESDRQAPRGQGQANSSMSEDEMTEQVKEGTKMRPRLETYLSKGAEGRSSAQCRESEPETSLEIHEEKENLEPNHLLVQQVLQELKAFHGARTGSGSGALSGSNSPHDLTWMEFLAEKEGDGKCERPEKETKVKRTLSSLKNRVTGSFKDKAKTKEKEKESPKEKRKCNNGHCLVPGSFSSSTSCTLCSKPLSGKTSYQCMSIVLEDPPPTDCAVNVHKNCRMLLAECTTPKSKQKDSQQKYSGSPQNTAQPAPLVKEQPRCLPLATDGTSGAVRSIGMTVPPRRPSQPSSTSVTSYTNHGITAGEMEQEVENGIPKTKTSAEETQSLVSSSIESLVAEDTIYASLKAELEADGQDFEAESWSLAVDQAYAKKQSKEVIKRQDVIYELMQTEMHHLRTLKIMLHVYNRGMKEELQPSDRHLVGKIFPCLHQLLEIHGVFFSRLKERRKDSLEEGSDRNYLIQKIGDVLSQQFSGEYGEEMKVQYGNFCGQHNEAVNYYKEMYQQNKKFQNLIKKLSNYAVVRRLGVQECILLVTQRITKYPVLVERIIQNTEAGSEDHDELTKALLLIKDTISDVDERVSVCEKARRLKEIANRMEPKSIAKLKNGDAFRKVDMLRSKRRLLYEGVVCWKAASGRLKDILALVLTDVILLLQEKDQKYSFATVDQKPAGISLQKLIVREVANEEKGMFLISASDEGPEMYEIHTNSKEERNTWMAVIRDAINRFPIEEAALNEDQQQDEKKAAQIKELQQRLGGKDEELKRTLSEKLEIFGEIAEIHGYTDAGRPRLLLRADALESQRDSTLNDALKEVENLQNLIAAQPINVSWQLDDSLGSSALPRRAETFGGYDSSSANPSKDGSIKRKSNTLSSSSELKVKEKAGSRASSEPQLQDVCSDGESGRASDLPRWYTISTSSFLHDAEFVQSVQTLTSQLYKLKVLIAQYDSYIEMQRYTGASGERDRQSRLLASRGSLLLEQEKQRNVEKQREEWANVQKLQNQVRQEQQKWERDRERQKRELDIQEARLQDREKSLQQLMERLAQDKEELERHRQEYQQDLERLRESQRTVEKDRERLEQRQRKQLKHNPVLFPTETGQIPGFPHMDGDRMEVNPMLLNEGAMAQQSLKYQGQQSMVVELGERPADSPLQRENSTASMFARTENRSSLIPKTEVPIHLVSATNQILKHTGVQQKIPTKLATLKGGKEKSGKGKDRQSSVSGTASFSTPHGTESSVPVDIQHEPQQALSTSLTSGSPQPQSAPVVTVTQQPAPQRVQDESGTEIIFF</sequence>
<evidence type="ECO:0000256" key="7">
    <source>
        <dbReference type="ARBA" id="ARBA00022833"/>
    </source>
</evidence>
<dbReference type="InterPro" id="IPR001849">
    <property type="entry name" value="PH_domain"/>
</dbReference>
<feature type="compositionally biased region" description="Polar residues" evidence="10">
    <location>
        <begin position="1487"/>
        <end position="1516"/>
    </location>
</feature>
<name>A0A401SE44_CHIPU</name>
<dbReference type="Gene3D" id="3.30.60.20">
    <property type="match status" value="1"/>
</dbReference>